<protein>
    <submittedName>
        <fullName evidence="1">1116_t:CDS:1</fullName>
    </submittedName>
</protein>
<dbReference type="EMBL" id="CAJVPT010006454">
    <property type="protein sequence ID" value="CAG8531060.1"/>
    <property type="molecule type" value="Genomic_DNA"/>
</dbReference>
<name>A0ACA9LMR6_9GLOM</name>
<proteinExistence type="predicted"/>
<accession>A0ACA9LMR6</accession>
<evidence type="ECO:0000313" key="1">
    <source>
        <dbReference type="EMBL" id="CAG8531060.1"/>
    </source>
</evidence>
<reference evidence="1" key="1">
    <citation type="submission" date="2021-06" db="EMBL/GenBank/DDBJ databases">
        <authorList>
            <person name="Kallberg Y."/>
            <person name="Tangrot J."/>
            <person name="Rosling A."/>
        </authorList>
    </citation>
    <scope>NUCLEOTIDE SEQUENCE</scope>
    <source>
        <strain evidence="1">CL356</strain>
    </source>
</reference>
<evidence type="ECO:0000313" key="2">
    <source>
        <dbReference type="Proteomes" id="UP000789525"/>
    </source>
</evidence>
<keyword evidence="2" id="KW-1185">Reference proteome</keyword>
<comment type="caution">
    <text evidence="1">The sequence shown here is derived from an EMBL/GenBank/DDBJ whole genome shotgun (WGS) entry which is preliminary data.</text>
</comment>
<dbReference type="Proteomes" id="UP000789525">
    <property type="component" value="Unassembled WGS sequence"/>
</dbReference>
<organism evidence="1 2">
    <name type="scientific">Acaulospora colombiana</name>
    <dbReference type="NCBI Taxonomy" id="27376"/>
    <lineage>
        <taxon>Eukaryota</taxon>
        <taxon>Fungi</taxon>
        <taxon>Fungi incertae sedis</taxon>
        <taxon>Mucoromycota</taxon>
        <taxon>Glomeromycotina</taxon>
        <taxon>Glomeromycetes</taxon>
        <taxon>Diversisporales</taxon>
        <taxon>Acaulosporaceae</taxon>
        <taxon>Acaulospora</taxon>
    </lineage>
</organism>
<gene>
    <name evidence="1" type="ORF">ACOLOM_LOCUS4074</name>
</gene>
<sequence>MEWIPFSKRDSNALEATCKLKVAGKKVCCNEDYLFEVDLDNREISPIYWIGPVYQVVRATWFYQAYGKFIPCDENLSEQIEDGYKNHKAWIPPPDASDEDKVKKQPQAEKNWYLTERYDGQYVVYVNPVMAWLFLGFPEVENYLSKKPPPKKPEKSTSDAAFNDSESKKKSEDEAERTKRLNQQKQEAEDYEDSEGPEREIDHLIFCIHGIGQKLSERAGYPSFVHGTHDTHKSPFYDGSKPIFFLTSKILIHAHLEVNLLRRTLKNIYATNPPPEATSRMSNRKTNPNYGRRKFTKGSQVGNGVQVLPIHWRQDIKFGMASEDNKVRRNLNSAISEEGQPTLDEITLDGVPNLRMLISDALMDVLLYMTPKFRDMILTTVVREMNRVYNLFIDRNPKFLKHGGKISIYGHSLGSLVAFDVLCQQSLMTSPFNNASAPDNCSRNDSYDTYISHGHGRGGDHSRYGSVDFYGPNESSDAGFGNGNGGAHHARDRSGSIGRSNERNDKHRSNGSVLNSQQNYIFDEPEQASFAIDERRHSHHFKEGRIRSSHRNVNRHRSDDDFKHQQLKHKQYKLDFEVDNLYCVGSPIGLFLLLKGVKIGSRKHYQVINKISESKNWENVSLDNQDDDGVNDDVTGRKGSQTELDPWEQQLILNDQATMIPLCYPAVRNLYNIFHKSDPIAYRLGKILDAFFGFPQYLHVARHYGASLKPALIPYHKGGLKAMQLGIQEFGSSISRKTTTIFSSIISTFSFKKTETISEKQSENRKKIDQQTLIKQQQIQRLQHLTQSEPNLPHGTFLDVTDLSGEFSNTSSTDAKDLRNGHSKLVYAHSSPNISTMDGSSVSDSRRNSQDGTVVSEEGSLYASELYRDMNGSVIGLTAEARDKFYQTHMSSTPVLLDDGKLDYDIAGEEKQVDGSKLELKSQGIIITIFFLNDEYEFQNSHRKEYWT</sequence>